<name>A0A8X6UMX3_NEPPI</name>
<dbReference type="Proteomes" id="UP000887013">
    <property type="component" value="Unassembled WGS sequence"/>
</dbReference>
<organism evidence="1 2">
    <name type="scientific">Nephila pilipes</name>
    <name type="common">Giant wood spider</name>
    <name type="synonym">Nephila maculata</name>
    <dbReference type="NCBI Taxonomy" id="299642"/>
    <lineage>
        <taxon>Eukaryota</taxon>
        <taxon>Metazoa</taxon>
        <taxon>Ecdysozoa</taxon>
        <taxon>Arthropoda</taxon>
        <taxon>Chelicerata</taxon>
        <taxon>Arachnida</taxon>
        <taxon>Araneae</taxon>
        <taxon>Araneomorphae</taxon>
        <taxon>Entelegynae</taxon>
        <taxon>Araneoidea</taxon>
        <taxon>Nephilidae</taxon>
        <taxon>Nephila</taxon>
    </lineage>
</organism>
<keyword evidence="2" id="KW-1185">Reference proteome</keyword>
<dbReference type="AlphaFoldDB" id="A0A8X6UMX3"/>
<comment type="caution">
    <text evidence="1">The sequence shown here is derived from an EMBL/GenBank/DDBJ whole genome shotgun (WGS) entry which is preliminary data.</text>
</comment>
<protein>
    <submittedName>
        <fullName evidence="1">Uncharacterized protein</fullName>
    </submittedName>
</protein>
<sequence length="76" mass="8329">MFSPNALWKQKIVASLCEGSSARAPEKSLFCSGDLVYPWSAVSYNVCLKNNSTKSITINERISLMLSLGVVSKRDS</sequence>
<proteinExistence type="predicted"/>
<evidence type="ECO:0000313" key="2">
    <source>
        <dbReference type="Proteomes" id="UP000887013"/>
    </source>
</evidence>
<gene>
    <name evidence="1" type="ORF">NPIL_685971</name>
</gene>
<dbReference type="EMBL" id="BMAW01129960">
    <property type="protein sequence ID" value="GFU32697.1"/>
    <property type="molecule type" value="Genomic_DNA"/>
</dbReference>
<accession>A0A8X6UMX3</accession>
<evidence type="ECO:0000313" key="1">
    <source>
        <dbReference type="EMBL" id="GFU32697.1"/>
    </source>
</evidence>
<reference evidence="1" key="1">
    <citation type="submission" date="2020-08" db="EMBL/GenBank/DDBJ databases">
        <title>Multicomponent nature underlies the extraordinary mechanical properties of spider dragline silk.</title>
        <authorList>
            <person name="Kono N."/>
            <person name="Nakamura H."/>
            <person name="Mori M."/>
            <person name="Yoshida Y."/>
            <person name="Ohtoshi R."/>
            <person name="Malay A.D."/>
            <person name="Moran D.A.P."/>
            <person name="Tomita M."/>
            <person name="Numata K."/>
            <person name="Arakawa K."/>
        </authorList>
    </citation>
    <scope>NUCLEOTIDE SEQUENCE</scope>
</reference>